<feature type="transmembrane region" description="Helical" evidence="7">
    <location>
        <begin position="122"/>
        <end position="147"/>
    </location>
</feature>
<evidence type="ECO:0000313" key="9">
    <source>
        <dbReference type="EMBL" id="MCQ4925170.1"/>
    </source>
</evidence>
<dbReference type="PANTHER" id="PTHR30151:SF0">
    <property type="entry name" value="ABC TRANSPORTER PERMEASE PROTEIN MJ0413-RELATED"/>
    <property type="match status" value="1"/>
</dbReference>
<dbReference type="CDD" id="cd06261">
    <property type="entry name" value="TM_PBP2"/>
    <property type="match status" value="1"/>
</dbReference>
<gene>
    <name evidence="9" type="ORF">NE686_18855</name>
</gene>
<dbReference type="PROSITE" id="PS50928">
    <property type="entry name" value="ABC_TM1"/>
    <property type="match status" value="1"/>
</dbReference>
<comment type="similarity">
    <text evidence="7">Belongs to the binding-protein-dependent transport system permease family.</text>
</comment>
<keyword evidence="2 7" id="KW-0813">Transport</keyword>
<keyword evidence="6 7" id="KW-0472">Membrane</keyword>
<keyword evidence="10" id="KW-1185">Reference proteome</keyword>
<evidence type="ECO:0000313" key="10">
    <source>
        <dbReference type="Proteomes" id="UP001524478"/>
    </source>
</evidence>
<accession>A0ABT1SFX5</accession>
<proteinExistence type="inferred from homology"/>
<sequence length="257" mass="28581">MLKDNKNIKNYIGTIIILIVAFLVYLFATDVFKVLDPVLFPGFSKIGPKFYDSMPKLWKSLISSLKLLIPGYFGAAFSGILLGILIGTNPRLNKNLRPIIFALNPIPPSMMTPYLIAIMPTFYLSSVAVIFIGCFWPFLNGTINGIVLIDQKYLDNSKVLELKGFKKLLNVILPAAAPSILAGAGTALNFAFILLAIAEMFATNSGLGYFIQYYADFSDYARVIAGLLFMGCFIVIVMLSFEKLKKKILFWTLNENK</sequence>
<evidence type="ECO:0000256" key="2">
    <source>
        <dbReference type="ARBA" id="ARBA00022448"/>
    </source>
</evidence>
<protein>
    <submittedName>
        <fullName evidence="9">ABC transporter permease subunit</fullName>
    </submittedName>
</protein>
<feature type="transmembrane region" description="Helical" evidence="7">
    <location>
        <begin position="99"/>
        <end position="116"/>
    </location>
</feature>
<evidence type="ECO:0000256" key="6">
    <source>
        <dbReference type="ARBA" id="ARBA00023136"/>
    </source>
</evidence>
<feature type="transmembrane region" description="Helical" evidence="7">
    <location>
        <begin position="221"/>
        <end position="241"/>
    </location>
</feature>
<keyword evidence="5 7" id="KW-1133">Transmembrane helix</keyword>
<keyword evidence="4 7" id="KW-0812">Transmembrane</keyword>
<name>A0ABT1SFX5_9FIRM</name>
<feature type="transmembrane region" description="Helical" evidence="7">
    <location>
        <begin position="67"/>
        <end position="87"/>
    </location>
</feature>
<evidence type="ECO:0000256" key="3">
    <source>
        <dbReference type="ARBA" id="ARBA00022475"/>
    </source>
</evidence>
<dbReference type="InterPro" id="IPR000515">
    <property type="entry name" value="MetI-like"/>
</dbReference>
<dbReference type="Pfam" id="PF00528">
    <property type="entry name" value="BPD_transp_1"/>
    <property type="match status" value="1"/>
</dbReference>
<comment type="subcellular location">
    <subcellularLocation>
        <location evidence="1 7">Cell membrane</location>
        <topology evidence="1 7">Multi-pass membrane protein</topology>
    </subcellularLocation>
</comment>
<feature type="transmembrane region" description="Helical" evidence="7">
    <location>
        <begin position="168"/>
        <end position="201"/>
    </location>
</feature>
<dbReference type="PANTHER" id="PTHR30151">
    <property type="entry name" value="ALKANE SULFONATE ABC TRANSPORTER-RELATED, MEMBRANE SUBUNIT"/>
    <property type="match status" value="1"/>
</dbReference>
<evidence type="ECO:0000259" key="8">
    <source>
        <dbReference type="PROSITE" id="PS50928"/>
    </source>
</evidence>
<feature type="domain" description="ABC transmembrane type-1" evidence="8">
    <location>
        <begin position="61"/>
        <end position="240"/>
    </location>
</feature>
<evidence type="ECO:0000256" key="1">
    <source>
        <dbReference type="ARBA" id="ARBA00004651"/>
    </source>
</evidence>
<keyword evidence="3" id="KW-1003">Cell membrane</keyword>
<organism evidence="9 10">
    <name type="scientific">Tissierella carlieri</name>
    <dbReference type="NCBI Taxonomy" id="689904"/>
    <lineage>
        <taxon>Bacteria</taxon>
        <taxon>Bacillati</taxon>
        <taxon>Bacillota</taxon>
        <taxon>Tissierellia</taxon>
        <taxon>Tissierellales</taxon>
        <taxon>Tissierellaceae</taxon>
        <taxon>Tissierella</taxon>
    </lineage>
</organism>
<dbReference type="EMBL" id="JANGAC010000019">
    <property type="protein sequence ID" value="MCQ4925170.1"/>
    <property type="molecule type" value="Genomic_DNA"/>
</dbReference>
<feature type="transmembrane region" description="Helical" evidence="7">
    <location>
        <begin position="12"/>
        <end position="28"/>
    </location>
</feature>
<evidence type="ECO:0000256" key="7">
    <source>
        <dbReference type="RuleBase" id="RU363032"/>
    </source>
</evidence>
<reference evidence="9 10" key="1">
    <citation type="submission" date="2022-06" db="EMBL/GenBank/DDBJ databases">
        <title>Isolation of gut microbiota from human fecal samples.</title>
        <authorList>
            <person name="Pamer E.G."/>
            <person name="Barat B."/>
            <person name="Waligurski E."/>
            <person name="Medina S."/>
            <person name="Paddock L."/>
            <person name="Mostad J."/>
        </authorList>
    </citation>
    <scope>NUCLEOTIDE SEQUENCE [LARGE SCALE GENOMIC DNA]</scope>
    <source>
        <strain evidence="9 10">DFI.7.95</strain>
    </source>
</reference>
<comment type="caution">
    <text evidence="9">The sequence shown here is derived from an EMBL/GenBank/DDBJ whole genome shotgun (WGS) entry which is preliminary data.</text>
</comment>
<dbReference type="RefSeq" id="WP_216559679.1">
    <property type="nucleotide sequence ID" value="NZ_JAHLOH010000037.1"/>
</dbReference>
<evidence type="ECO:0000256" key="5">
    <source>
        <dbReference type="ARBA" id="ARBA00022989"/>
    </source>
</evidence>
<evidence type="ECO:0000256" key="4">
    <source>
        <dbReference type="ARBA" id="ARBA00022692"/>
    </source>
</evidence>
<dbReference type="Proteomes" id="UP001524478">
    <property type="component" value="Unassembled WGS sequence"/>
</dbReference>